<reference evidence="3 4" key="1">
    <citation type="submission" date="2016-10" db="EMBL/GenBank/DDBJ databases">
        <authorList>
            <person name="de Groot N.N."/>
        </authorList>
    </citation>
    <scope>NUCLEOTIDE SEQUENCE [LARGE SCALE GENOMIC DNA]</scope>
    <source>
        <strain evidence="3 4">CGMCC 1.8891</strain>
    </source>
</reference>
<evidence type="ECO:0000259" key="2">
    <source>
        <dbReference type="Pfam" id="PF00892"/>
    </source>
</evidence>
<feature type="transmembrane region" description="Helical" evidence="1">
    <location>
        <begin position="238"/>
        <end position="257"/>
    </location>
</feature>
<dbReference type="Proteomes" id="UP000183299">
    <property type="component" value="Unassembled WGS sequence"/>
</dbReference>
<dbReference type="RefSeq" id="WP_066604529.1">
    <property type="nucleotide sequence ID" value="NZ_FORY01000007.1"/>
</dbReference>
<keyword evidence="1" id="KW-0472">Membrane</keyword>
<sequence length="291" mass="31835">MTRDNPAFGTFLMIGAICIFAIQDGISRHLAGQYNVFMIVMIRYWFFAAFVVALSLRSGGLRKAITSERPKLQLFRGALLAVQILIMVTAFVRMGLVDAPAIFAAYPLVITALSGPILGERIGWRRWSLVAVGFVGVIIIIKPGSSIFSPDALIAFVGALFFALYGLLNRYVSRFDPSHVTFFYTGIAGMILTTLAGVWYWEAMLPSDWLWMGLLCLTSVSGHYLLIKAYEAAEASAIQPFAYLQLPFAALIGVFVFGDVIRANVLIGAVIVVGAGVFTFLRARQVAQRTG</sequence>
<organism evidence="3 4">
    <name type="scientific">Celeribacter halophilus</name>
    <dbReference type="NCBI Taxonomy" id="576117"/>
    <lineage>
        <taxon>Bacteria</taxon>
        <taxon>Pseudomonadati</taxon>
        <taxon>Pseudomonadota</taxon>
        <taxon>Alphaproteobacteria</taxon>
        <taxon>Rhodobacterales</taxon>
        <taxon>Roseobacteraceae</taxon>
        <taxon>Celeribacter</taxon>
    </lineage>
</organism>
<dbReference type="Pfam" id="PF00892">
    <property type="entry name" value="EamA"/>
    <property type="match status" value="2"/>
</dbReference>
<feature type="transmembrane region" description="Helical" evidence="1">
    <location>
        <begin position="147"/>
        <end position="168"/>
    </location>
</feature>
<keyword evidence="4" id="KW-1185">Reference proteome</keyword>
<dbReference type="InterPro" id="IPR037185">
    <property type="entry name" value="EmrE-like"/>
</dbReference>
<feature type="domain" description="EamA" evidence="2">
    <location>
        <begin position="8"/>
        <end position="141"/>
    </location>
</feature>
<dbReference type="STRING" id="576117.SAMN04488138_10776"/>
<feature type="transmembrane region" description="Helical" evidence="1">
    <location>
        <begin position="7"/>
        <end position="26"/>
    </location>
</feature>
<feature type="transmembrane region" description="Helical" evidence="1">
    <location>
        <begin position="209"/>
        <end position="226"/>
    </location>
</feature>
<dbReference type="SUPFAM" id="SSF103481">
    <property type="entry name" value="Multidrug resistance efflux transporter EmrE"/>
    <property type="match status" value="2"/>
</dbReference>
<feature type="transmembrane region" description="Helical" evidence="1">
    <location>
        <begin position="102"/>
        <end position="119"/>
    </location>
</feature>
<feature type="transmembrane region" description="Helical" evidence="1">
    <location>
        <begin position="263"/>
        <end position="281"/>
    </location>
</feature>
<protein>
    <submittedName>
        <fullName evidence="3">Permease of the drug/metabolite transporter (DMT) superfamily</fullName>
    </submittedName>
</protein>
<evidence type="ECO:0000313" key="4">
    <source>
        <dbReference type="Proteomes" id="UP000183299"/>
    </source>
</evidence>
<dbReference type="EMBL" id="FORY01000007">
    <property type="protein sequence ID" value="SFJ61957.1"/>
    <property type="molecule type" value="Genomic_DNA"/>
</dbReference>
<dbReference type="OrthoDB" id="9807937at2"/>
<feature type="transmembrane region" description="Helical" evidence="1">
    <location>
        <begin position="77"/>
        <end position="96"/>
    </location>
</feature>
<dbReference type="PANTHER" id="PTHR22911:SF103">
    <property type="entry name" value="BLR2811 PROTEIN"/>
    <property type="match status" value="1"/>
</dbReference>
<dbReference type="GeneID" id="98665058"/>
<dbReference type="PANTHER" id="PTHR22911">
    <property type="entry name" value="ACYL-MALONYL CONDENSING ENZYME-RELATED"/>
    <property type="match status" value="1"/>
</dbReference>
<evidence type="ECO:0000313" key="3">
    <source>
        <dbReference type="EMBL" id="SFJ61957.1"/>
    </source>
</evidence>
<feature type="transmembrane region" description="Helical" evidence="1">
    <location>
        <begin position="180"/>
        <end position="203"/>
    </location>
</feature>
<gene>
    <name evidence="3" type="ORF">SAMN04488138_10776</name>
</gene>
<name>A0A1I3SXB7_9RHOB</name>
<feature type="domain" description="EamA" evidence="2">
    <location>
        <begin position="153"/>
        <end position="278"/>
    </location>
</feature>
<dbReference type="GO" id="GO:0016020">
    <property type="term" value="C:membrane"/>
    <property type="evidence" value="ECO:0007669"/>
    <property type="project" value="InterPro"/>
</dbReference>
<keyword evidence="1" id="KW-0812">Transmembrane</keyword>
<accession>A0A1I3SXB7</accession>
<keyword evidence="1" id="KW-1133">Transmembrane helix</keyword>
<feature type="transmembrane region" description="Helical" evidence="1">
    <location>
        <begin position="126"/>
        <end position="141"/>
    </location>
</feature>
<dbReference type="InterPro" id="IPR000620">
    <property type="entry name" value="EamA_dom"/>
</dbReference>
<evidence type="ECO:0000256" key="1">
    <source>
        <dbReference type="SAM" id="Phobius"/>
    </source>
</evidence>
<feature type="transmembrane region" description="Helical" evidence="1">
    <location>
        <begin position="32"/>
        <end position="56"/>
    </location>
</feature>
<dbReference type="AlphaFoldDB" id="A0A1I3SXB7"/>
<proteinExistence type="predicted"/>